<evidence type="ECO:0000313" key="1">
    <source>
        <dbReference type="EMBL" id="NNU14894.1"/>
    </source>
</evidence>
<name>A0A7Y3RIT7_9PROT</name>
<dbReference type="EMBL" id="JABFCX010000002">
    <property type="protein sequence ID" value="NNU14894.1"/>
    <property type="molecule type" value="Genomic_DNA"/>
</dbReference>
<reference evidence="1 2" key="1">
    <citation type="submission" date="2020-05" db="EMBL/GenBank/DDBJ databases">
        <title>Parvularcula mediterraneae sp. nov., isolated from polypropylene straw from shallow seawater of the seashore of Laganas in Zakynthos island, Greece.</title>
        <authorList>
            <person name="Szabo I."/>
            <person name="Al-Omari J."/>
            <person name="Rado J."/>
            <person name="Szerdahelyi G.S."/>
        </authorList>
    </citation>
    <scope>NUCLEOTIDE SEQUENCE [LARGE SCALE GENOMIC DNA]</scope>
    <source>
        <strain evidence="1 2">ZS-1/3</strain>
    </source>
</reference>
<evidence type="ECO:0000313" key="2">
    <source>
        <dbReference type="Proteomes" id="UP000536835"/>
    </source>
</evidence>
<proteinExistence type="predicted"/>
<dbReference type="Proteomes" id="UP000536835">
    <property type="component" value="Unassembled WGS sequence"/>
</dbReference>
<sequence length="88" mass="9316">MTLTTLMIAAVSGSLSMQSADRLATIDAILATVQEPDECTCNIALLNETEDPANCNYAYTCTNEAAGEMVSSCDFEIAQADITKAICK</sequence>
<dbReference type="AlphaFoldDB" id="A0A7Y3RIT7"/>
<keyword evidence="2" id="KW-1185">Reference proteome</keyword>
<gene>
    <name evidence="1" type="ORF">HK107_00975</name>
</gene>
<protein>
    <submittedName>
        <fullName evidence="1">Uncharacterized protein</fullName>
    </submittedName>
</protein>
<organism evidence="1 2">
    <name type="scientific">Parvularcula mediterranea</name>
    <dbReference type="NCBI Taxonomy" id="2732508"/>
    <lineage>
        <taxon>Bacteria</taxon>
        <taxon>Pseudomonadati</taxon>
        <taxon>Pseudomonadota</taxon>
        <taxon>Alphaproteobacteria</taxon>
        <taxon>Parvularculales</taxon>
        <taxon>Parvularculaceae</taxon>
        <taxon>Parvularcula</taxon>
    </lineage>
</organism>
<comment type="caution">
    <text evidence="1">The sequence shown here is derived from an EMBL/GenBank/DDBJ whole genome shotgun (WGS) entry which is preliminary data.</text>
</comment>
<accession>A0A7Y3RIT7</accession>
<dbReference type="RefSeq" id="WP_173195919.1">
    <property type="nucleotide sequence ID" value="NZ_JABFCX010000002.1"/>
</dbReference>